<dbReference type="Proteomes" id="UP001489004">
    <property type="component" value="Unassembled WGS sequence"/>
</dbReference>
<protein>
    <submittedName>
        <fullName evidence="1">Uncharacterized protein</fullName>
    </submittedName>
</protein>
<reference evidence="1 2" key="1">
    <citation type="journal article" date="2024" name="Nat. Commun.">
        <title>Phylogenomics reveals the evolutionary origins of lichenization in chlorophyte algae.</title>
        <authorList>
            <person name="Puginier C."/>
            <person name="Libourel C."/>
            <person name="Otte J."/>
            <person name="Skaloud P."/>
            <person name="Haon M."/>
            <person name="Grisel S."/>
            <person name="Petersen M."/>
            <person name="Berrin J.G."/>
            <person name="Delaux P.M."/>
            <person name="Dal Grande F."/>
            <person name="Keller J."/>
        </authorList>
    </citation>
    <scope>NUCLEOTIDE SEQUENCE [LARGE SCALE GENOMIC DNA]</scope>
    <source>
        <strain evidence="1 2">SAG 2043</strain>
    </source>
</reference>
<name>A0AAW1PYD9_9CHLO</name>
<comment type="caution">
    <text evidence="1">The sequence shown here is derived from an EMBL/GenBank/DDBJ whole genome shotgun (WGS) entry which is preliminary data.</text>
</comment>
<proteinExistence type="predicted"/>
<gene>
    <name evidence="1" type="ORF">WJX72_009926</name>
</gene>
<evidence type="ECO:0000313" key="2">
    <source>
        <dbReference type="Proteomes" id="UP001489004"/>
    </source>
</evidence>
<dbReference type="AlphaFoldDB" id="A0AAW1PYD9"/>
<organism evidence="1 2">
    <name type="scientific">[Myrmecia] bisecta</name>
    <dbReference type="NCBI Taxonomy" id="41462"/>
    <lineage>
        <taxon>Eukaryota</taxon>
        <taxon>Viridiplantae</taxon>
        <taxon>Chlorophyta</taxon>
        <taxon>core chlorophytes</taxon>
        <taxon>Trebouxiophyceae</taxon>
        <taxon>Trebouxiales</taxon>
        <taxon>Trebouxiaceae</taxon>
        <taxon>Myrmecia</taxon>
    </lineage>
</organism>
<sequence length="425" mass="47404">MYGQRWSALFPRQVAAVTRHAGWEEFAAKVLAGDRRSKLLAQANMKFKGSPVETMHRIFLGLKQIVGEEAEASPLPAPTELLSDKECLVRHTFSLAGLETVEQGVALFRIVDSTPQRLWAGSSKRQRTSFKAAMYQEITDDEDAVLREESRAQFCALRPTNTQYAYATGQRNYEEWCASRQFDPRKVTDAKTRAYTKYLCDKMDLRSKDLRGVATAARMDDVLVLRLRDLHLHPFDHSQPGKTDFAGTWVGRDPSHAVSFNTVDGKSVQPSQVGNKSCVRYLHLDICPLSALADLLISMLSRPGKLCAEFSRTRQVLVAPNSSGEKPMAYNTVRKYYKEVLLSVGVDCEAVVMEGDKHEVSHLFKKLSIALLKLKQGLPFSDISRAAGHSHNVTDDSYSFTTDPECDLLGCGSSSRANFKAQVCL</sequence>
<evidence type="ECO:0000313" key="1">
    <source>
        <dbReference type="EMBL" id="KAK9813154.1"/>
    </source>
</evidence>
<keyword evidence="2" id="KW-1185">Reference proteome</keyword>
<dbReference type="EMBL" id="JALJOR010000008">
    <property type="protein sequence ID" value="KAK9813154.1"/>
    <property type="molecule type" value="Genomic_DNA"/>
</dbReference>
<accession>A0AAW1PYD9</accession>